<keyword evidence="3" id="KW-1185">Reference proteome</keyword>
<comment type="caution">
    <text evidence="2">The sequence shown here is derived from an EMBL/GenBank/DDBJ whole genome shotgun (WGS) entry which is preliminary data.</text>
</comment>
<dbReference type="EMBL" id="JAMZNK010000035">
    <property type="protein sequence ID" value="MDA6071451.1"/>
    <property type="molecule type" value="Genomic_DNA"/>
</dbReference>
<accession>A0ABT4WFX2</accession>
<evidence type="ECO:0000313" key="3">
    <source>
        <dbReference type="Proteomes" id="UP001212170"/>
    </source>
</evidence>
<keyword evidence="1" id="KW-0472">Membrane</keyword>
<dbReference type="RefSeq" id="WP_271337254.1">
    <property type="nucleotide sequence ID" value="NZ_JAMZNK010000035.1"/>
</dbReference>
<reference evidence="2 3" key="1">
    <citation type="journal article" date="2023" name="Chemosphere">
        <title>Whole genome analysis of Flavobacterium aziz-sancarii sp. nov., isolated from Ardley Island (Antarctica), revealed a rich resistome and bioremediation potential.</title>
        <authorList>
            <person name="Otur C."/>
            <person name="Okay S."/>
            <person name="Kurt-Kizildogan A."/>
        </authorList>
    </citation>
    <scope>NUCLEOTIDE SEQUENCE [LARGE SCALE GENOMIC DNA]</scope>
    <source>
        <strain evidence="2 3">AC</strain>
    </source>
</reference>
<feature type="transmembrane region" description="Helical" evidence="1">
    <location>
        <begin position="69"/>
        <end position="89"/>
    </location>
</feature>
<sequence length="114" mass="13012">MIGLLFLYWIWKAFANLALEYGKNKWAYFFFGLVSYYGGTIVAGFIVAIGLALVNGFDSLGNEDFVDPIWNLFYILFGGLSCYGIYKFLENKAEKERELNKKDGIENIGVYSED</sequence>
<keyword evidence="1" id="KW-0812">Transmembrane</keyword>
<proteinExistence type="predicted"/>
<organism evidence="2 3">
    <name type="scientific">Flavobacterium azizsancarii</name>
    <dbReference type="NCBI Taxonomy" id="2961580"/>
    <lineage>
        <taxon>Bacteria</taxon>
        <taxon>Pseudomonadati</taxon>
        <taxon>Bacteroidota</taxon>
        <taxon>Flavobacteriia</taxon>
        <taxon>Flavobacteriales</taxon>
        <taxon>Flavobacteriaceae</taxon>
        <taxon>Flavobacterium</taxon>
    </lineage>
</organism>
<keyword evidence="1" id="KW-1133">Transmembrane helix</keyword>
<evidence type="ECO:0000256" key="1">
    <source>
        <dbReference type="SAM" id="Phobius"/>
    </source>
</evidence>
<protein>
    <submittedName>
        <fullName evidence="2">Uncharacterized protein</fullName>
    </submittedName>
</protein>
<dbReference type="Proteomes" id="UP001212170">
    <property type="component" value="Unassembled WGS sequence"/>
</dbReference>
<evidence type="ECO:0000313" key="2">
    <source>
        <dbReference type="EMBL" id="MDA6071451.1"/>
    </source>
</evidence>
<name>A0ABT4WFX2_9FLAO</name>
<gene>
    <name evidence="2" type="ORF">NJT12_17665</name>
</gene>
<feature type="transmembrane region" description="Helical" evidence="1">
    <location>
        <begin position="34"/>
        <end position="57"/>
    </location>
</feature>